<organism evidence="2 3">
    <name type="scientific">Talaromyces islandicus</name>
    <name type="common">Penicillium islandicum</name>
    <dbReference type="NCBI Taxonomy" id="28573"/>
    <lineage>
        <taxon>Eukaryota</taxon>
        <taxon>Fungi</taxon>
        <taxon>Dikarya</taxon>
        <taxon>Ascomycota</taxon>
        <taxon>Pezizomycotina</taxon>
        <taxon>Eurotiomycetes</taxon>
        <taxon>Eurotiomycetidae</taxon>
        <taxon>Eurotiales</taxon>
        <taxon>Trichocomaceae</taxon>
        <taxon>Talaromyces</taxon>
        <taxon>Talaromyces sect. Islandici</taxon>
    </lineage>
</organism>
<dbReference type="OrthoDB" id="3595619at2759"/>
<sequence>MFSAWLRSCLSCLWSQVDLEREGHGQAMQKKAVEREMQVCHSQPHLVPPMKLVFYDSLPSPGPRPQSKSSLPPWMHETKSLASRASRRASILVRRQTPKRPTISAPTDFRRTDVPRGRVASFRPLELSIYMPGNRLSDLPEFDSFDLGTPGQPSPPAKALVSPFDSAGHLRRQSGPFQLARKPIGSAPSRRGSMATLELQLQQTQPRQSSDLTTGNPLIPHFCVLSPISSGPVSPFHQFGELRPISEPFQRVPQAPTKHKNNKSLSGVPVGIESLQSPSFPSSSISARHSLESHPNFNARQGTGKRRQGQSSRSSSLTSVSTITNNITTKKYHHHTPTKSSSSTLHCHSRVRTTSNSTISSKTPSLSSAITAATTIMPSDKELESAFGTLPVIPASAKTSMVVQDPEVHEEEQLHPGGYEYDQRFPSSIAV</sequence>
<protein>
    <submittedName>
        <fullName evidence="2">Uncharacterized protein</fullName>
    </submittedName>
</protein>
<name>A0A0U1LMC7_TALIS</name>
<dbReference type="Proteomes" id="UP000054383">
    <property type="component" value="Unassembled WGS sequence"/>
</dbReference>
<dbReference type="EMBL" id="CVMT01000001">
    <property type="protein sequence ID" value="CRG83942.1"/>
    <property type="molecule type" value="Genomic_DNA"/>
</dbReference>
<feature type="compositionally biased region" description="Low complexity" evidence="1">
    <location>
        <begin position="309"/>
        <end position="329"/>
    </location>
</feature>
<feature type="compositionally biased region" description="Low complexity" evidence="1">
    <location>
        <begin position="274"/>
        <end position="288"/>
    </location>
</feature>
<gene>
    <name evidence="2" type="ORF">PISL3812_01298</name>
</gene>
<reference evidence="2 3" key="1">
    <citation type="submission" date="2015-04" db="EMBL/GenBank/DDBJ databases">
        <authorList>
            <person name="Syromyatnikov M.Y."/>
            <person name="Popov V.N."/>
        </authorList>
    </citation>
    <scope>NUCLEOTIDE SEQUENCE [LARGE SCALE GENOMIC DNA]</scope>
    <source>
        <strain evidence="2">WF-38-12</strain>
    </source>
</reference>
<evidence type="ECO:0000313" key="2">
    <source>
        <dbReference type="EMBL" id="CRG83942.1"/>
    </source>
</evidence>
<proteinExistence type="predicted"/>
<evidence type="ECO:0000313" key="3">
    <source>
        <dbReference type="Proteomes" id="UP000054383"/>
    </source>
</evidence>
<feature type="region of interest" description="Disordered" evidence="1">
    <location>
        <begin position="167"/>
        <end position="190"/>
    </location>
</feature>
<dbReference type="AlphaFoldDB" id="A0A0U1LMC7"/>
<accession>A0A0U1LMC7</accession>
<feature type="region of interest" description="Disordered" evidence="1">
    <location>
        <begin position="252"/>
        <end position="363"/>
    </location>
</feature>
<feature type="region of interest" description="Disordered" evidence="1">
    <location>
        <begin position="58"/>
        <end position="78"/>
    </location>
</feature>
<evidence type="ECO:0000256" key="1">
    <source>
        <dbReference type="SAM" id="MobiDB-lite"/>
    </source>
</evidence>
<feature type="compositionally biased region" description="Low complexity" evidence="1">
    <location>
        <begin position="353"/>
        <end position="363"/>
    </location>
</feature>
<keyword evidence="3" id="KW-1185">Reference proteome</keyword>